<reference evidence="2 3" key="1">
    <citation type="submission" date="2020-06" db="EMBL/GenBank/DDBJ databases">
        <title>Transcriptomic and genomic resources for Thalictrum thalictroides and T. hernandezii: Facilitating candidate gene discovery in an emerging model plant lineage.</title>
        <authorList>
            <person name="Arias T."/>
            <person name="Riano-Pachon D.M."/>
            <person name="Di Stilio V.S."/>
        </authorList>
    </citation>
    <scope>NUCLEOTIDE SEQUENCE [LARGE SCALE GENOMIC DNA]</scope>
    <source>
        <strain evidence="3">cv. WT478/WT964</strain>
        <tissue evidence="2">Leaves</tissue>
    </source>
</reference>
<protein>
    <submittedName>
        <fullName evidence="2">Uncharacterized protein</fullName>
    </submittedName>
</protein>
<name>A0A7J6W7V1_THATH</name>
<accession>A0A7J6W7V1</accession>
<dbReference type="Proteomes" id="UP000554482">
    <property type="component" value="Unassembled WGS sequence"/>
</dbReference>
<sequence>MLKITKSRYRIVEEMEELRENSRHNREFIEKQRIDALQIAEARDTRAKERNDNERQPLAMLHEDRDRVIMNTEEPEFHWDPNNND</sequence>
<feature type="region of interest" description="Disordered" evidence="1">
    <location>
        <begin position="44"/>
        <end position="67"/>
    </location>
</feature>
<dbReference type="AlphaFoldDB" id="A0A7J6W7V1"/>
<comment type="caution">
    <text evidence="2">The sequence shown here is derived from an EMBL/GenBank/DDBJ whole genome shotgun (WGS) entry which is preliminary data.</text>
</comment>
<dbReference type="EMBL" id="JABWDY010020773">
    <property type="protein sequence ID" value="KAF5192898.1"/>
    <property type="molecule type" value="Genomic_DNA"/>
</dbReference>
<evidence type="ECO:0000313" key="3">
    <source>
        <dbReference type="Proteomes" id="UP000554482"/>
    </source>
</evidence>
<gene>
    <name evidence="2" type="ORF">FRX31_017514</name>
</gene>
<evidence type="ECO:0000256" key="1">
    <source>
        <dbReference type="SAM" id="MobiDB-lite"/>
    </source>
</evidence>
<evidence type="ECO:0000313" key="2">
    <source>
        <dbReference type="EMBL" id="KAF5192898.1"/>
    </source>
</evidence>
<organism evidence="2 3">
    <name type="scientific">Thalictrum thalictroides</name>
    <name type="common">Rue-anemone</name>
    <name type="synonym">Anemone thalictroides</name>
    <dbReference type="NCBI Taxonomy" id="46969"/>
    <lineage>
        <taxon>Eukaryota</taxon>
        <taxon>Viridiplantae</taxon>
        <taxon>Streptophyta</taxon>
        <taxon>Embryophyta</taxon>
        <taxon>Tracheophyta</taxon>
        <taxon>Spermatophyta</taxon>
        <taxon>Magnoliopsida</taxon>
        <taxon>Ranunculales</taxon>
        <taxon>Ranunculaceae</taxon>
        <taxon>Thalictroideae</taxon>
        <taxon>Thalictrum</taxon>
    </lineage>
</organism>
<keyword evidence="3" id="KW-1185">Reference proteome</keyword>
<proteinExistence type="predicted"/>